<evidence type="ECO:0000313" key="1">
    <source>
        <dbReference type="EMBL" id="PAE87781.1"/>
    </source>
</evidence>
<dbReference type="AlphaFoldDB" id="A0A268NWK5"/>
<comment type="caution">
    <text evidence="1">The sequence shown here is derived from an EMBL/GenBank/DDBJ whole genome shotgun (WGS) entry which is preliminary data.</text>
</comment>
<name>A0A268NWK5_SHOCL</name>
<organism evidence="1 2">
    <name type="scientific">Shouchella clausii</name>
    <name type="common">Alkalihalobacillus clausii</name>
    <dbReference type="NCBI Taxonomy" id="79880"/>
    <lineage>
        <taxon>Bacteria</taxon>
        <taxon>Bacillati</taxon>
        <taxon>Bacillota</taxon>
        <taxon>Bacilli</taxon>
        <taxon>Bacillales</taxon>
        <taxon>Bacillaceae</taxon>
        <taxon>Shouchella</taxon>
    </lineage>
</organism>
<dbReference type="Proteomes" id="UP000216207">
    <property type="component" value="Unassembled WGS sequence"/>
</dbReference>
<evidence type="ECO:0000313" key="2">
    <source>
        <dbReference type="Proteomes" id="UP000216207"/>
    </source>
</evidence>
<gene>
    <name evidence="1" type="ORF">CHH72_16765</name>
</gene>
<accession>A0A268NWK5</accession>
<protein>
    <submittedName>
        <fullName evidence="1">Uncharacterized protein</fullName>
    </submittedName>
</protein>
<reference evidence="1 2" key="1">
    <citation type="submission" date="2017-07" db="EMBL/GenBank/DDBJ databases">
        <title>Isolation and whole genome analysis of endospore-forming bacteria from heroin.</title>
        <authorList>
            <person name="Kalinowski J."/>
            <person name="Ahrens B."/>
            <person name="Al-Dilaimi A."/>
            <person name="Winkler A."/>
            <person name="Wibberg D."/>
            <person name="Schleenbecker U."/>
            <person name="Ruckert C."/>
            <person name="Wolfel R."/>
            <person name="Grass G."/>
        </authorList>
    </citation>
    <scope>NUCLEOTIDE SEQUENCE [LARGE SCALE GENOMIC DNA]</scope>
    <source>
        <strain evidence="1 2">7539</strain>
    </source>
</reference>
<proteinExistence type="predicted"/>
<sequence length="61" mass="6900">MGNWGISPHAEPKEKLKADMSDYLHGLNATGQISFDIYNEIHGFSMRLLDDMYKLGANKTK</sequence>
<dbReference type="EMBL" id="NPCC01000029">
    <property type="protein sequence ID" value="PAE87781.1"/>
    <property type="molecule type" value="Genomic_DNA"/>
</dbReference>
<dbReference type="RefSeq" id="WP_062751002.1">
    <property type="nucleotide sequence ID" value="NZ_NPCC01000029.1"/>
</dbReference>